<organism evidence="5 6">
    <name type="scientific">Paenibacillus cremeus</name>
    <dbReference type="NCBI Taxonomy" id="2163881"/>
    <lineage>
        <taxon>Bacteria</taxon>
        <taxon>Bacillati</taxon>
        <taxon>Bacillota</taxon>
        <taxon>Bacilli</taxon>
        <taxon>Bacillales</taxon>
        <taxon>Paenibacillaceae</taxon>
        <taxon>Paenibacillus</taxon>
    </lineage>
</organism>
<keyword evidence="2" id="KW-0238">DNA-binding</keyword>
<protein>
    <submittedName>
        <fullName evidence="5">Helix-turn-helix domain-containing protein</fullName>
    </submittedName>
</protein>
<dbReference type="PROSITE" id="PS00041">
    <property type="entry name" value="HTH_ARAC_FAMILY_1"/>
    <property type="match status" value="1"/>
</dbReference>
<name>A0A559K6W4_9BACL</name>
<dbReference type="GO" id="GO:0043565">
    <property type="term" value="F:sequence-specific DNA binding"/>
    <property type="evidence" value="ECO:0007669"/>
    <property type="project" value="InterPro"/>
</dbReference>
<feature type="domain" description="HTH araC/xylS-type" evidence="4">
    <location>
        <begin position="390"/>
        <end position="488"/>
    </location>
</feature>
<evidence type="ECO:0000313" key="5">
    <source>
        <dbReference type="EMBL" id="TVY07882.1"/>
    </source>
</evidence>
<dbReference type="AlphaFoldDB" id="A0A559K6W4"/>
<evidence type="ECO:0000256" key="1">
    <source>
        <dbReference type="ARBA" id="ARBA00023015"/>
    </source>
</evidence>
<dbReference type="OrthoDB" id="2543932at2"/>
<dbReference type="PANTHER" id="PTHR43280">
    <property type="entry name" value="ARAC-FAMILY TRANSCRIPTIONAL REGULATOR"/>
    <property type="match status" value="1"/>
</dbReference>
<dbReference type="Proteomes" id="UP000317036">
    <property type="component" value="Unassembled WGS sequence"/>
</dbReference>
<evidence type="ECO:0000256" key="2">
    <source>
        <dbReference type="ARBA" id="ARBA00023125"/>
    </source>
</evidence>
<reference evidence="5 6" key="1">
    <citation type="submission" date="2019-07" db="EMBL/GenBank/DDBJ databases">
        <authorList>
            <person name="Kim J."/>
        </authorList>
    </citation>
    <scope>NUCLEOTIDE SEQUENCE [LARGE SCALE GENOMIC DNA]</scope>
    <source>
        <strain evidence="5 6">JC52</strain>
    </source>
</reference>
<dbReference type="PROSITE" id="PS01124">
    <property type="entry name" value="HTH_ARAC_FAMILY_2"/>
    <property type="match status" value="1"/>
</dbReference>
<comment type="caution">
    <text evidence="5">The sequence shown here is derived from an EMBL/GenBank/DDBJ whole genome shotgun (WGS) entry which is preliminary data.</text>
</comment>
<keyword evidence="1" id="KW-0805">Transcription regulation</keyword>
<dbReference type="InterPro" id="IPR018062">
    <property type="entry name" value="HTH_AraC-typ_CS"/>
</dbReference>
<dbReference type="Pfam" id="PF12833">
    <property type="entry name" value="HTH_18"/>
    <property type="match status" value="1"/>
</dbReference>
<dbReference type="GO" id="GO:0003700">
    <property type="term" value="F:DNA-binding transcription factor activity"/>
    <property type="evidence" value="ECO:0007669"/>
    <property type="project" value="InterPro"/>
</dbReference>
<dbReference type="InterPro" id="IPR020449">
    <property type="entry name" value="Tscrpt_reg_AraC-type_HTH"/>
</dbReference>
<dbReference type="PANTHER" id="PTHR43280:SF28">
    <property type="entry name" value="HTH-TYPE TRANSCRIPTIONAL ACTIVATOR RHAS"/>
    <property type="match status" value="1"/>
</dbReference>
<gene>
    <name evidence="5" type="ORF">FPZ49_21475</name>
</gene>
<dbReference type="InterPro" id="IPR018060">
    <property type="entry name" value="HTH_AraC"/>
</dbReference>
<dbReference type="InterPro" id="IPR009057">
    <property type="entry name" value="Homeodomain-like_sf"/>
</dbReference>
<evidence type="ECO:0000256" key="3">
    <source>
        <dbReference type="ARBA" id="ARBA00023163"/>
    </source>
</evidence>
<dbReference type="SUPFAM" id="SSF46689">
    <property type="entry name" value="Homeodomain-like"/>
    <property type="match status" value="2"/>
</dbReference>
<accession>A0A559K6W4</accession>
<dbReference type="SMART" id="SM00342">
    <property type="entry name" value="HTH_ARAC"/>
    <property type="match status" value="1"/>
</dbReference>
<sequence length="491" mass="55809">MHVVRRQVRVGSTPERARWADGYDPFSQEGQCLTGHNDFDYVYQAIQSTGVSYLLKSEGYEKIIHAVTNAIAELESSLKFNHLIQKSEEKLTTLETLAQGSFFQYLFQGTRAVGELEDDFRKLGISLDPTLPVLIALGDLQHHAPNHSFADRQEAALAVKFLSESFLAERAAALGIIDRYGDLIWLIQPIRDTDMGAEEDFARTVKFLEGKFELLQHACTDSMQLTVSITLCCDPCDWKKLSEVYDRIRREQHLRAGDGTQMVQTVSMGTVETAAKSRSLRDKAEALAAHLDSGRRGEFLELLEELGGLVLDDRGGGGQFFVELYFTIALLLLSYINRWELHDKVATISLMRSDMHTSWYESFEFLKRTAESLFDLRRNGERNRAAAAIGKVRLYIDNHIGEDLSLVRLAKVIHFNPSYLSRLFKQECGLNLSEYIEKVRIEKARELLKQDELKIAEVGVLVGYEASHSFTRFFKKTTGVTPQEYRDAMRK</sequence>
<dbReference type="Gene3D" id="1.10.10.60">
    <property type="entry name" value="Homeodomain-like"/>
    <property type="match status" value="2"/>
</dbReference>
<keyword evidence="3" id="KW-0804">Transcription</keyword>
<evidence type="ECO:0000313" key="6">
    <source>
        <dbReference type="Proteomes" id="UP000317036"/>
    </source>
</evidence>
<evidence type="ECO:0000259" key="4">
    <source>
        <dbReference type="PROSITE" id="PS01124"/>
    </source>
</evidence>
<proteinExistence type="predicted"/>
<keyword evidence="6" id="KW-1185">Reference proteome</keyword>
<dbReference type="EMBL" id="VNJI01000030">
    <property type="protein sequence ID" value="TVY07882.1"/>
    <property type="molecule type" value="Genomic_DNA"/>
</dbReference>
<dbReference type="PRINTS" id="PR00032">
    <property type="entry name" value="HTHARAC"/>
</dbReference>